<dbReference type="Proteomes" id="UP000239872">
    <property type="component" value="Unassembled WGS sequence"/>
</dbReference>
<dbReference type="Gene3D" id="2.130.10.10">
    <property type="entry name" value="YVTN repeat-like/Quinoprotein amine dehydrogenase"/>
    <property type="match status" value="1"/>
</dbReference>
<feature type="chain" id="PRO_5015714751" description="Glycosyl hydrolase" evidence="1">
    <location>
        <begin position="19"/>
        <end position="365"/>
    </location>
</feature>
<evidence type="ECO:0000313" key="2">
    <source>
        <dbReference type="EMBL" id="PQJ11612.1"/>
    </source>
</evidence>
<proteinExistence type="predicted"/>
<organism evidence="2 3">
    <name type="scientific">Flavipsychrobacter stenotrophus</name>
    <dbReference type="NCBI Taxonomy" id="2077091"/>
    <lineage>
        <taxon>Bacteria</taxon>
        <taxon>Pseudomonadati</taxon>
        <taxon>Bacteroidota</taxon>
        <taxon>Chitinophagia</taxon>
        <taxon>Chitinophagales</taxon>
        <taxon>Chitinophagaceae</taxon>
        <taxon>Flavipsychrobacter</taxon>
    </lineage>
</organism>
<dbReference type="EMBL" id="PPSL01000002">
    <property type="protein sequence ID" value="PQJ11612.1"/>
    <property type="molecule type" value="Genomic_DNA"/>
</dbReference>
<dbReference type="AlphaFoldDB" id="A0A2S7SXF3"/>
<dbReference type="PROSITE" id="PS51257">
    <property type="entry name" value="PROKAR_LIPOPROTEIN"/>
    <property type="match status" value="1"/>
</dbReference>
<name>A0A2S7SXF3_9BACT</name>
<feature type="signal peptide" evidence="1">
    <location>
        <begin position="1"/>
        <end position="18"/>
    </location>
</feature>
<evidence type="ECO:0000256" key="1">
    <source>
        <dbReference type="SAM" id="SignalP"/>
    </source>
</evidence>
<protein>
    <recommendedName>
        <fullName evidence="4">Glycosyl hydrolase</fullName>
    </recommendedName>
</protein>
<dbReference type="SUPFAM" id="SSF110296">
    <property type="entry name" value="Oligoxyloglucan reducing end-specific cellobiohydrolase"/>
    <property type="match status" value="1"/>
</dbReference>
<comment type="caution">
    <text evidence="2">The sequence shown here is derived from an EMBL/GenBank/DDBJ whole genome shotgun (WGS) entry which is preliminary data.</text>
</comment>
<accession>A0A2S7SXF3</accession>
<dbReference type="RefSeq" id="WP_105038492.1">
    <property type="nucleotide sequence ID" value="NZ_PPSL01000002.1"/>
</dbReference>
<evidence type="ECO:0000313" key="3">
    <source>
        <dbReference type="Proteomes" id="UP000239872"/>
    </source>
</evidence>
<sequence length="365" mass="40096">MSKINLFKALLLTPVALAGMFGCKKTNNINNDQVIQTPYSLYFTDTAGTLYNSTDGKTSKVIFAADGVSQRCVFAMNNNILMAKSALYVSTNNGVNFNYSYRTVDLATYPRVNIRGRYFDMNQSMGIFVQSWNHGYIASREPIASSYLGIAWNEQDGLNGWVPEQYYDSVQVVHLGSAFISSFTFTQGGTLFALGGSSKRGFYRTSLPVRWKEMLSPNGDTLDLPGGSTFYSLGHINNRIIAIDNYGSAGASYSDDLGTTWQPYAGVPANIPLTCISSPFEQICLVGTDSMGLYTINNNTNSFEQVSNGLGTNLVVRSIASKENVFKSGKKQQYVYIATNQGIYQSADLGHNWTKTIPGNFVSIY</sequence>
<evidence type="ECO:0008006" key="4">
    <source>
        <dbReference type="Google" id="ProtNLM"/>
    </source>
</evidence>
<keyword evidence="3" id="KW-1185">Reference proteome</keyword>
<gene>
    <name evidence="2" type="ORF">CJD36_007395</name>
</gene>
<dbReference type="InterPro" id="IPR015943">
    <property type="entry name" value="WD40/YVTN_repeat-like_dom_sf"/>
</dbReference>
<reference evidence="2 3" key="1">
    <citation type="submission" date="2018-01" db="EMBL/GenBank/DDBJ databases">
        <title>A novel member of the phylum Bacteroidetes isolated from glacier ice.</title>
        <authorList>
            <person name="Liu Q."/>
            <person name="Xin Y.-H."/>
        </authorList>
    </citation>
    <scope>NUCLEOTIDE SEQUENCE [LARGE SCALE GENOMIC DNA]</scope>
    <source>
        <strain evidence="2 3">RB1R16</strain>
    </source>
</reference>
<keyword evidence="1" id="KW-0732">Signal</keyword>
<dbReference type="OrthoDB" id="9757809at2"/>